<comment type="subcellular location">
    <subcellularLocation>
        <location evidence="7">Cytoplasm</location>
    </subcellularLocation>
</comment>
<dbReference type="Pfam" id="PF02629">
    <property type="entry name" value="CoA_binding"/>
    <property type="match status" value="1"/>
</dbReference>
<feature type="DNA-binding region" description="H-T-H motif" evidence="7">
    <location>
        <begin position="24"/>
        <end position="63"/>
    </location>
</feature>
<evidence type="ECO:0000256" key="3">
    <source>
        <dbReference type="ARBA" id="ARBA00023015"/>
    </source>
</evidence>
<evidence type="ECO:0000313" key="9">
    <source>
        <dbReference type="EMBL" id="GAA1757923.1"/>
    </source>
</evidence>
<protein>
    <recommendedName>
        <fullName evidence="7">Redox-sensing transcriptional repressor Rex</fullName>
    </recommendedName>
</protein>
<dbReference type="NCBIfam" id="NF003994">
    <property type="entry name" value="PRK05472.2-3"/>
    <property type="match status" value="1"/>
</dbReference>
<dbReference type="InterPro" id="IPR036291">
    <property type="entry name" value="NAD(P)-bd_dom_sf"/>
</dbReference>
<evidence type="ECO:0000256" key="5">
    <source>
        <dbReference type="ARBA" id="ARBA00023125"/>
    </source>
</evidence>
<keyword evidence="6 7" id="KW-0804">Transcription</keyword>
<dbReference type="NCBIfam" id="NF003992">
    <property type="entry name" value="PRK05472.2-1"/>
    <property type="match status" value="1"/>
</dbReference>
<comment type="similarity">
    <text evidence="7">Belongs to the transcriptional regulatory Rex family.</text>
</comment>
<keyword evidence="4 7" id="KW-0520">NAD</keyword>
<gene>
    <name evidence="7" type="primary">rex</name>
    <name evidence="9" type="ORF">GCM10009810_16790</name>
</gene>
<dbReference type="Pfam" id="PF06971">
    <property type="entry name" value="Put_DNA-bind_N"/>
    <property type="match status" value="1"/>
</dbReference>
<dbReference type="PANTHER" id="PTHR35786">
    <property type="entry name" value="REDOX-SENSING TRANSCRIPTIONAL REPRESSOR REX"/>
    <property type="match status" value="1"/>
</dbReference>
<accession>A0ABP4WRB6</accession>
<dbReference type="SUPFAM" id="SSF51735">
    <property type="entry name" value="NAD(P)-binding Rossmann-fold domains"/>
    <property type="match status" value="1"/>
</dbReference>
<dbReference type="InterPro" id="IPR036390">
    <property type="entry name" value="WH_DNA-bd_sf"/>
</dbReference>
<dbReference type="SUPFAM" id="SSF46785">
    <property type="entry name" value="Winged helix' DNA-binding domain"/>
    <property type="match status" value="1"/>
</dbReference>
<organism evidence="9 10">
    <name type="scientific">Nostocoides vanveenii</name>
    <dbReference type="NCBI Taxonomy" id="330835"/>
    <lineage>
        <taxon>Bacteria</taxon>
        <taxon>Bacillati</taxon>
        <taxon>Actinomycetota</taxon>
        <taxon>Actinomycetes</taxon>
        <taxon>Micrococcales</taxon>
        <taxon>Intrasporangiaceae</taxon>
        <taxon>Nostocoides</taxon>
    </lineage>
</organism>
<dbReference type="Proteomes" id="UP001501475">
    <property type="component" value="Unassembled WGS sequence"/>
</dbReference>
<sequence length="225" mass="23017">MTEVSATEIRRRGIPDATVARLPDYLRALTSMSGRGVVSTSSEALAAATGVGSAMVRKDLSFLGSHGVRGVGYDVTHLSVEIARALGLTRDWPVLIVGMGNLGRALAAYGGFAAGGFQLVALMDRDPAVVGQPVAGLVVSAMTALPALAAAPDTLGVITTPAHAAQEVCDALIAAGVTSILNFAAVTLNVPAGVDVRKVDVATELQILAFHKQQRSRAPQLAVAP</sequence>
<reference evidence="10" key="1">
    <citation type="journal article" date="2019" name="Int. J. Syst. Evol. Microbiol.">
        <title>The Global Catalogue of Microorganisms (GCM) 10K type strain sequencing project: providing services to taxonomists for standard genome sequencing and annotation.</title>
        <authorList>
            <consortium name="The Broad Institute Genomics Platform"/>
            <consortium name="The Broad Institute Genome Sequencing Center for Infectious Disease"/>
            <person name="Wu L."/>
            <person name="Ma J."/>
        </authorList>
    </citation>
    <scope>NUCLEOTIDE SEQUENCE [LARGE SCALE GENOMIC DNA]</scope>
    <source>
        <strain evidence="10">JCM 15591</strain>
    </source>
</reference>
<dbReference type="EMBL" id="BAAAPN010000043">
    <property type="protein sequence ID" value="GAA1757923.1"/>
    <property type="molecule type" value="Genomic_DNA"/>
</dbReference>
<evidence type="ECO:0000256" key="2">
    <source>
        <dbReference type="ARBA" id="ARBA00022491"/>
    </source>
</evidence>
<dbReference type="NCBIfam" id="NF003995">
    <property type="entry name" value="PRK05472.2-4"/>
    <property type="match status" value="1"/>
</dbReference>
<comment type="function">
    <text evidence="7">Modulates transcription in response to changes in cellular NADH/NAD(+) redox state.</text>
</comment>
<comment type="caution">
    <text evidence="9">The sequence shown here is derived from an EMBL/GenBank/DDBJ whole genome shotgun (WGS) entry which is preliminary data.</text>
</comment>
<evidence type="ECO:0000256" key="4">
    <source>
        <dbReference type="ARBA" id="ARBA00023027"/>
    </source>
</evidence>
<dbReference type="Gene3D" id="1.10.10.10">
    <property type="entry name" value="Winged helix-like DNA-binding domain superfamily/Winged helix DNA-binding domain"/>
    <property type="match status" value="1"/>
</dbReference>
<dbReference type="InterPro" id="IPR022876">
    <property type="entry name" value="Tscrpt_rep_Rex"/>
</dbReference>
<keyword evidence="10" id="KW-1185">Reference proteome</keyword>
<dbReference type="InterPro" id="IPR003781">
    <property type="entry name" value="CoA-bd"/>
</dbReference>
<keyword evidence="5 7" id="KW-0238">DNA-binding</keyword>
<proteinExistence type="inferred from homology"/>
<keyword evidence="2 7" id="KW-0678">Repressor</keyword>
<dbReference type="InterPro" id="IPR058236">
    <property type="entry name" value="Rex_actinobacterial-type"/>
</dbReference>
<evidence type="ECO:0000259" key="8">
    <source>
        <dbReference type="SMART" id="SM00881"/>
    </source>
</evidence>
<evidence type="ECO:0000256" key="6">
    <source>
        <dbReference type="ARBA" id="ARBA00023163"/>
    </source>
</evidence>
<evidence type="ECO:0000256" key="1">
    <source>
        <dbReference type="ARBA" id="ARBA00022490"/>
    </source>
</evidence>
<evidence type="ECO:0000256" key="7">
    <source>
        <dbReference type="HAMAP-Rule" id="MF_01131"/>
    </source>
</evidence>
<dbReference type="NCBIfam" id="NF003996">
    <property type="entry name" value="PRK05472.2-5"/>
    <property type="match status" value="1"/>
</dbReference>
<dbReference type="NCBIfam" id="NF003993">
    <property type="entry name" value="PRK05472.2-2"/>
    <property type="match status" value="1"/>
</dbReference>
<comment type="subunit">
    <text evidence="7">Homodimer.</text>
</comment>
<evidence type="ECO:0000313" key="10">
    <source>
        <dbReference type="Proteomes" id="UP001501475"/>
    </source>
</evidence>
<dbReference type="InterPro" id="IPR036388">
    <property type="entry name" value="WH-like_DNA-bd_sf"/>
</dbReference>
<dbReference type="InterPro" id="IPR009718">
    <property type="entry name" value="Rex_DNA-bd_C_dom"/>
</dbReference>
<keyword evidence="3 7" id="KW-0805">Transcription regulation</keyword>
<keyword evidence="1 7" id="KW-0963">Cytoplasm</keyword>
<dbReference type="SMART" id="SM00881">
    <property type="entry name" value="CoA_binding"/>
    <property type="match status" value="1"/>
</dbReference>
<feature type="domain" description="CoA-binding" evidence="8">
    <location>
        <begin position="87"/>
        <end position="187"/>
    </location>
</feature>
<dbReference type="PANTHER" id="PTHR35786:SF1">
    <property type="entry name" value="REDOX-SENSING TRANSCRIPTIONAL REPRESSOR REX 1"/>
    <property type="match status" value="1"/>
</dbReference>
<dbReference type="HAMAP" id="MF_01131">
    <property type="entry name" value="Rex"/>
    <property type="match status" value="1"/>
</dbReference>
<dbReference type="Gene3D" id="3.40.50.720">
    <property type="entry name" value="NAD(P)-binding Rossmann-like Domain"/>
    <property type="match status" value="1"/>
</dbReference>
<name>A0ABP4WRB6_9MICO</name>
<feature type="binding site" evidence="7">
    <location>
        <begin position="98"/>
        <end position="103"/>
    </location>
    <ligand>
        <name>NAD(+)</name>
        <dbReference type="ChEBI" id="CHEBI:57540"/>
    </ligand>
</feature>